<reference evidence="2" key="2">
    <citation type="submission" date="2022-06" db="UniProtKB">
        <authorList>
            <consortium name="EnsemblMetazoa"/>
        </authorList>
    </citation>
    <scope>IDENTIFICATION</scope>
</reference>
<evidence type="ECO:0000313" key="3">
    <source>
        <dbReference type="Proteomes" id="UP000024404"/>
    </source>
</evidence>
<dbReference type="EnsemblMetazoa" id="OVOC10605.1">
    <property type="protein sequence ID" value="OVOC10605.1"/>
    <property type="gene ID" value="WBGene00247414"/>
</dbReference>
<reference evidence="3" key="1">
    <citation type="submission" date="2013-10" db="EMBL/GenBank/DDBJ databases">
        <title>Genome sequencing of Onchocerca volvulus.</title>
        <authorList>
            <person name="Cotton J."/>
            <person name="Tsai J."/>
            <person name="Stanley E."/>
            <person name="Tracey A."/>
            <person name="Holroyd N."/>
            <person name="Lustigman S."/>
            <person name="Berriman M."/>
        </authorList>
    </citation>
    <scope>NUCLEOTIDE SEQUENCE</scope>
</reference>
<dbReference type="Proteomes" id="UP000024404">
    <property type="component" value="Unassembled WGS sequence"/>
</dbReference>
<evidence type="ECO:0000256" key="1">
    <source>
        <dbReference type="SAM" id="Phobius"/>
    </source>
</evidence>
<keyword evidence="1" id="KW-1133">Transmembrane helix</keyword>
<keyword evidence="3" id="KW-1185">Reference proteome</keyword>
<name>A0A8R1XKW6_ONCVO</name>
<dbReference type="EMBL" id="CMVM020000345">
    <property type="status" value="NOT_ANNOTATED_CDS"/>
    <property type="molecule type" value="Genomic_DNA"/>
</dbReference>
<evidence type="ECO:0000313" key="2">
    <source>
        <dbReference type="EnsemblMetazoa" id="OVOC10605.1"/>
    </source>
</evidence>
<protein>
    <submittedName>
        <fullName evidence="2">Uncharacterized protein</fullName>
    </submittedName>
</protein>
<keyword evidence="1" id="KW-0472">Membrane</keyword>
<keyword evidence="1" id="KW-0812">Transmembrane</keyword>
<sequence length="88" mass="10268">MNLSKNRIMQCLIHIAQPCSYPTIFLLLNSDINSYCIMFHFVIWLTLLYTFSYACCLRILFIRVAFLVYIITSSIFSLVTYIACILLP</sequence>
<dbReference type="AlphaFoldDB" id="A0A8R1XKW6"/>
<accession>A0A8R1XKW6</accession>
<feature type="transmembrane region" description="Helical" evidence="1">
    <location>
        <begin position="66"/>
        <end position="87"/>
    </location>
</feature>
<feature type="transmembrane region" description="Helical" evidence="1">
    <location>
        <begin position="35"/>
        <end position="60"/>
    </location>
</feature>
<proteinExistence type="predicted"/>
<organism evidence="2 3">
    <name type="scientific">Onchocerca volvulus</name>
    <dbReference type="NCBI Taxonomy" id="6282"/>
    <lineage>
        <taxon>Eukaryota</taxon>
        <taxon>Metazoa</taxon>
        <taxon>Ecdysozoa</taxon>
        <taxon>Nematoda</taxon>
        <taxon>Chromadorea</taxon>
        <taxon>Rhabditida</taxon>
        <taxon>Spirurina</taxon>
        <taxon>Spiruromorpha</taxon>
        <taxon>Filarioidea</taxon>
        <taxon>Onchocercidae</taxon>
        <taxon>Onchocerca</taxon>
    </lineage>
</organism>